<dbReference type="EMBL" id="FMZO01000010">
    <property type="protein sequence ID" value="SDD57851.1"/>
    <property type="molecule type" value="Genomic_DNA"/>
</dbReference>
<reference evidence="2" key="1">
    <citation type="submission" date="2016-10" db="EMBL/GenBank/DDBJ databases">
        <authorList>
            <person name="Varghese N."/>
            <person name="Submissions S."/>
        </authorList>
    </citation>
    <scope>NUCLEOTIDE SEQUENCE [LARGE SCALE GENOMIC DNA]</scope>
    <source>
        <strain evidence="2">DSM 25811 / CCM 8410 / LMG 26954 / E90</strain>
    </source>
</reference>
<dbReference type="AlphaFoldDB" id="A0A1G6VWA1"/>
<dbReference type="STRING" id="1285928.SAMN04487894_110176"/>
<protein>
    <submittedName>
        <fullName evidence="1">Uncharacterized protein</fullName>
    </submittedName>
</protein>
<proteinExistence type="predicted"/>
<gene>
    <name evidence="1" type="ORF">SAMN04487894_110176</name>
</gene>
<evidence type="ECO:0000313" key="1">
    <source>
        <dbReference type="EMBL" id="SDD57851.1"/>
    </source>
</evidence>
<sequence>MHFLFFISPKMRKSLPPPFPPKELHRSSRSLLMLLFFLYCISHANAQKNSANSMRYIDNGAIKLGIDLNLGGAITYLSEKGKPNMINNWDWGRQIQMSFYSGPVPYEPDGKKPHKGWTFIGWNPIQSGDVVGNRSRVTGFKQTGNSLYVRCIPMHWPLDNVPGTCTYECWIQLEGNAVKVRSRMINYRPDTTQYPARGQELPAVYTNAPYHRLVTYAGTQPYTYDSVSFIKNHNLPQTPSIQWAAWQATENWAACVNEDGYGLGIWKEGVQRFSGGYYGDSSFKGGSHDVSTGYISPGSIDILDHNISYGYNYVLIVGALDAIRNYAYQQMPQALPSFHFRNSRLQWYYENTKDRGWPIRGCLEITLNPNAALLSPVIFWKATDASRLLIDAQWPASVKKARIYLSRFGVSTFEDHLDVDVQPGRRQYVIPLAHIGHYKGAFNGLKIQPDPDGKSMEQNLLKVYTIALLK</sequence>
<accession>A0A1G6VWA1</accession>
<name>A0A1G6VWA1_NIADE</name>
<evidence type="ECO:0000313" key="2">
    <source>
        <dbReference type="Proteomes" id="UP000198757"/>
    </source>
</evidence>
<organism evidence="1 2">
    <name type="scientific">Niabella drilacis (strain DSM 25811 / CCM 8410 / CCUG 62505 / LMG 26954 / E90)</name>
    <dbReference type="NCBI Taxonomy" id="1285928"/>
    <lineage>
        <taxon>Bacteria</taxon>
        <taxon>Pseudomonadati</taxon>
        <taxon>Bacteroidota</taxon>
        <taxon>Chitinophagia</taxon>
        <taxon>Chitinophagales</taxon>
        <taxon>Chitinophagaceae</taxon>
        <taxon>Niabella</taxon>
    </lineage>
</organism>
<dbReference type="Proteomes" id="UP000198757">
    <property type="component" value="Unassembled WGS sequence"/>
</dbReference>
<keyword evidence="2" id="KW-1185">Reference proteome</keyword>